<dbReference type="InterPro" id="IPR016092">
    <property type="entry name" value="ATAP"/>
</dbReference>
<keyword evidence="6" id="KW-1185">Reference proteome</keyword>
<evidence type="ECO:0000313" key="6">
    <source>
        <dbReference type="Proteomes" id="UP000002009"/>
    </source>
</evidence>
<dbReference type="RefSeq" id="XP_002508324.1">
    <property type="nucleotide sequence ID" value="XM_002508278.1"/>
</dbReference>
<dbReference type="STRING" id="296587.C1FGQ4"/>
<dbReference type="GO" id="GO:0051537">
    <property type="term" value="F:2 iron, 2 sulfur cluster binding"/>
    <property type="evidence" value="ECO:0007669"/>
    <property type="project" value="TreeGrafter"/>
</dbReference>
<dbReference type="SUPFAM" id="SSF89360">
    <property type="entry name" value="HesB-like domain"/>
    <property type="match status" value="1"/>
</dbReference>
<feature type="region of interest" description="Disordered" evidence="3">
    <location>
        <begin position="61"/>
        <end position="92"/>
    </location>
</feature>
<sequence>MRKNNSRSDRLTAFEARKSVRMGTSHQILRAKGSTANTSPIGVEGNRGLPSSVRHFRPVAARGKSREFSRGAGRGWAERRSPPTERGRGSGGCVMSALREAARATRAPRIRKQAMELTEAAAARIKELLAKRAKPYLKIGVRTRGCNGMTYTMNYADDGDKGKFDEVVTHEASGVKVIIDPAALMHVVGTKMDFVTDRLRSEFVFENPNAKGECGCGESFNV</sequence>
<dbReference type="PROSITE" id="PS01152">
    <property type="entry name" value="HESB"/>
    <property type="match status" value="1"/>
</dbReference>
<dbReference type="OMA" id="NCARRIH"/>
<dbReference type="InterPro" id="IPR035903">
    <property type="entry name" value="HesB-like_dom_sf"/>
</dbReference>
<dbReference type="InParanoid" id="C1FGQ4"/>
<dbReference type="GeneID" id="8245680"/>
<dbReference type="Proteomes" id="UP000002009">
    <property type="component" value="Chromosome 8"/>
</dbReference>
<comment type="function">
    <text evidence="2">Involved in the assembly of mitochondrial iron-sulfur proteins. Probably involved in the binding of an intermediate of Fe/S cluster assembly.</text>
</comment>
<name>C1FGQ4_MICCC</name>
<dbReference type="FunCoup" id="C1FGQ4">
    <property type="interactions" value="989"/>
</dbReference>
<dbReference type="InterPro" id="IPR000361">
    <property type="entry name" value="ATAP_core_dom"/>
</dbReference>
<protein>
    <recommendedName>
        <fullName evidence="4">Core domain-containing protein</fullName>
    </recommendedName>
</protein>
<dbReference type="Pfam" id="PF01521">
    <property type="entry name" value="Fe-S_biosyn"/>
    <property type="match status" value="1"/>
</dbReference>
<dbReference type="AlphaFoldDB" id="C1FGQ4"/>
<dbReference type="GO" id="GO:0005739">
    <property type="term" value="C:mitochondrion"/>
    <property type="evidence" value="ECO:0007669"/>
    <property type="project" value="TreeGrafter"/>
</dbReference>
<dbReference type="EMBL" id="CP001575">
    <property type="protein sequence ID" value="ACO69582.1"/>
    <property type="molecule type" value="Genomic_DNA"/>
</dbReference>
<evidence type="ECO:0000259" key="4">
    <source>
        <dbReference type="Pfam" id="PF01521"/>
    </source>
</evidence>
<dbReference type="GO" id="GO:0016226">
    <property type="term" value="P:iron-sulfur cluster assembly"/>
    <property type="evidence" value="ECO:0007669"/>
    <property type="project" value="InterPro"/>
</dbReference>
<dbReference type="PANTHER" id="PTHR10072">
    <property type="entry name" value="IRON-SULFUR CLUSTER ASSEMBLY PROTEIN"/>
    <property type="match status" value="1"/>
</dbReference>
<feature type="compositionally biased region" description="Basic and acidic residues" evidence="3">
    <location>
        <begin position="76"/>
        <end position="88"/>
    </location>
</feature>
<evidence type="ECO:0000256" key="2">
    <source>
        <dbReference type="ARBA" id="ARBA00057984"/>
    </source>
</evidence>
<dbReference type="KEGG" id="mis:MICPUN_60959"/>
<feature type="domain" description="Core" evidence="4">
    <location>
        <begin position="115"/>
        <end position="218"/>
    </location>
</feature>
<comment type="similarity">
    <text evidence="1">Belongs to the HesB/IscA family.</text>
</comment>
<dbReference type="FunFam" id="2.60.300.12:FF:000001">
    <property type="entry name" value="Iron-binding protein IscA"/>
    <property type="match status" value="1"/>
</dbReference>
<organism evidence="5 6">
    <name type="scientific">Micromonas commoda (strain RCC299 / NOUM17 / CCMP2709)</name>
    <name type="common">Picoplanktonic green alga</name>
    <dbReference type="NCBI Taxonomy" id="296587"/>
    <lineage>
        <taxon>Eukaryota</taxon>
        <taxon>Viridiplantae</taxon>
        <taxon>Chlorophyta</taxon>
        <taxon>Mamiellophyceae</taxon>
        <taxon>Mamiellales</taxon>
        <taxon>Mamiellaceae</taxon>
        <taxon>Micromonas</taxon>
    </lineage>
</organism>
<evidence type="ECO:0000313" key="5">
    <source>
        <dbReference type="EMBL" id="ACO69582.1"/>
    </source>
</evidence>
<dbReference type="InterPro" id="IPR017870">
    <property type="entry name" value="FeS_cluster_insertion_CS"/>
</dbReference>
<dbReference type="InterPro" id="IPR050322">
    <property type="entry name" value="Fe-S_cluster_asmbl/transfer"/>
</dbReference>
<gene>
    <name evidence="5" type="ORF">MICPUN_60959</name>
</gene>
<dbReference type="eggNOG" id="KOG1120">
    <property type="taxonomic scope" value="Eukaryota"/>
</dbReference>
<accession>C1FGQ4</accession>
<evidence type="ECO:0000256" key="3">
    <source>
        <dbReference type="SAM" id="MobiDB-lite"/>
    </source>
</evidence>
<dbReference type="Gene3D" id="2.60.300.12">
    <property type="entry name" value="HesB-like domain"/>
    <property type="match status" value="1"/>
</dbReference>
<reference evidence="5 6" key="1">
    <citation type="journal article" date="2009" name="Science">
        <title>Green evolution and dynamic adaptations revealed by genomes of the marine picoeukaryotes Micromonas.</title>
        <authorList>
            <person name="Worden A.Z."/>
            <person name="Lee J.H."/>
            <person name="Mock T."/>
            <person name="Rouze P."/>
            <person name="Simmons M.P."/>
            <person name="Aerts A.L."/>
            <person name="Allen A.E."/>
            <person name="Cuvelier M.L."/>
            <person name="Derelle E."/>
            <person name="Everett M.V."/>
            <person name="Foulon E."/>
            <person name="Grimwood J."/>
            <person name="Gundlach H."/>
            <person name="Henrissat B."/>
            <person name="Napoli C."/>
            <person name="McDonald S.M."/>
            <person name="Parker M.S."/>
            <person name="Rombauts S."/>
            <person name="Salamov A."/>
            <person name="Von Dassow P."/>
            <person name="Badger J.H."/>
            <person name="Coutinho P.M."/>
            <person name="Demir E."/>
            <person name="Dubchak I."/>
            <person name="Gentemann C."/>
            <person name="Eikrem W."/>
            <person name="Gready J.E."/>
            <person name="John U."/>
            <person name="Lanier W."/>
            <person name="Lindquist E.A."/>
            <person name="Lucas S."/>
            <person name="Mayer K.F."/>
            <person name="Moreau H."/>
            <person name="Not F."/>
            <person name="Otillar R."/>
            <person name="Panaud O."/>
            <person name="Pangilinan J."/>
            <person name="Paulsen I."/>
            <person name="Piegu B."/>
            <person name="Poliakov A."/>
            <person name="Robbens S."/>
            <person name="Schmutz J."/>
            <person name="Toulza E."/>
            <person name="Wyss T."/>
            <person name="Zelensky A."/>
            <person name="Zhou K."/>
            <person name="Armbrust E.V."/>
            <person name="Bhattacharya D."/>
            <person name="Goodenough U.W."/>
            <person name="Van de Peer Y."/>
            <person name="Grigoriev I.V."/>
        </authorList>
    </citation>
    <scope>NUCLEOTIDE SEQUENCE [LARGE SCALE GENOMIC DNA]</scope>
    <source>
        <strain evidence="6">RCC299 / NOUM17</strain>
    </source>
</reference>
<dbReference type="PANTHER" id="PTHR10072:SF41">
    <property type="entry name" value="IRON-SULFUR CLUSTER ASSEMBLY 1 HOMOLOG, MITOCHONDRIAL"/>
    <property type="match status" value="1"/>
</dbReference>
<dbReference type="NCBIfam" id="TIGR00049">
    <property type="entry name" value="iron-sulfur cluster assembly accessory protein"/>
    <property type="match status" value="1"/>
</dbReference>
<dbReference type="OrthoDB" id="333486at2759"/>
<evidence type="ECO:0000256" key="1">
    <source>
        <dbReference type="ARBA" id="ARBA00006718"/>
    </source>
</evidence>
<proteinExistence type="inferred from homology"/>